<accession>A0ABW6PVM5</accession>
<dbReference type="EMBL" id="JBIAMX010000021">
    <property type="protein sequence ID" value="MFF0546486.1"/>
    <property type="molecule type" value="Genomic_DNA"/>
</dbReference>
<dbReference type="Gene3D" id="2.40.50.100">
    <property type="match status" value="1"/>
</dbReference>
<keyword evidence="1" id="KW-0450">Lipoyl</keyword>
<dbReference type="InterPro" id="IPR033753">
    <property type="entry name" value="GCV_H/Fam206"/>
</dbReference>
<dbReference type="RefSeq" id="WP_387702828.1">
    <property type="nucleotide sequence ID" value="NZ_JBIAMX010000021.1"/>
</dbReference>
<comment type="caution">
    <text evidence="2">The sequence shown here is derived from an EMBL/GenBank/DDBJ whole genome shotgun (WGS) entry which is preliminary data.</text>
</comment>
<dbReference type="InterPro" id="IPR002930">
    <property type="entry name" value="GCV_H"/>
</dbReference>
<protein>
    <submittedName>
        <fullName evidence="2">Glycine cleavage system protein H</fullName>
    </submittedName>
</protein>
<dbReference type="Pfam" id="PF01597">
    <property type="entry name" value="GCV_H"/>
    <property type="match status" value="1"/>
</dbReference>
<name>A0ABW6PVM5_9NOCA</name>
<proteinExistence type="predicted"/>
<sequence>MPADLQYTKDHLWVRTEPQGSVTIGITDYGQQLLGDIVELVLPSIGAPVQAGSTGFEVSAVAGYRSFDAPVDGAVAETNPEAFRSPGAVDESPYDTWLLRVEPWCPLTGLLGAAEYQALVEADSRV</sequence>
<dbReference type="Proteomes" id="UP001601444">
    <property type="component" value="Unassembled WGS sequence"/>
</dbReference>
<evidence type="ECO:0000256" key="1">
    <source>
        <dbReference type="ARBA" id="ARBA00022823"/>
    </source>
</evidence>
<dbReference type="PANTHER" id="PTHR11715:SF3">
    <property type="entry name" value="GLYCINE CLEAVAGE SYSTEM H PROTEIN-RELATED"/>
    <property type="match status" value="1"/>
</dbReference>
<evidence type="ECO:0000313" key="2">
    <source>
        <dbReference type="EMBL" id="MFF0546486.1"/>
    </source>
</evidence>
<keyword evidence="3" id="KW-1185">Reference proteome</keyword>
<dbReference type="SUPFAM" id="SSF51230">
    <property type="entry name" value="Single hybrid motif"/>
    <property type="match status" value="1"/>
</dbReference>
<reference evidence="2 3" key="1">
    <citation type="submission" date="2024-10" db="EMBL/GenBank/DDBJ databases">
        <title>The Natural Products Discovery Center: Release of the First 8490 Sequenced Strains for Exploring Actinobacteria Biosynthetic Diversity.</title>
        <authorList>
            <person name="Kalkreuter E."/>
            <person name="Kautsar S.A."/>
            <person name="Yang D."/>
            <person name="Bader C.D."/>
            <person name="Teijaro C.N."/>
            <person name="Fluegel L."/>
            <person name="Davis C.M."/>
            <person name="Simpson J.R."/>
            <person name="Lauterbach L."/>
            <person name="Steele A.D."/>
            <person name="Gui C."/>
            <person name="Meng S."/>
            <person name="Li G."/>
            <person name="Viehrig K."/>
            <person name="Ye F."/>
            <person name="Su P."/>
            <person name="Kiefer A.F."/>
            <person name="Nichols A."/>
            <person name="Cepeda A.J."/>
            <person name="Yan W."/>
            <person name="Fan B."/>
            <person name="Jiang Y."/>
            <person name="Adhikari A."/>
            <person name="Zheng C.-J."/>
            <person name="Schuster L."/>
            <person name="Cowan T.M."/>
            <person name="Smanski M.J."/>
            <person name="Chevrette M.G."/>
            <person name="De Carvalho L.P.S."/>
            <person name="Shen B."/>
        </authorList>
    </citation>
    <scope>NUCLEOTIDE SEQUENCE [LARGE SCALE GENOMIC DNA]</scope>
    <source>
        <strain evidence="2 3">NPDC004045</strain>
    </source>
</reference>
<organism evidence="2 3">
    <name type="scientific">Nocardia thailandica</name>
    <dbReference type="NCBI Taxonomy" id="257275"/>
    <lineage>
        <taxon>Bacteria</taxon>
        <taxon>Bacillati</taxon>
        <taxon>Actinomycetota</taxon>
        <taxon>Actinomycetes</taxon>
        <taxon>Mycobacteriales</taxon>
        <taxon>Nocardiaceae</taxon>
        <taxon>Nocardia</taxon>
    </lineage>
</organism>
<evidence type="ECO:0000313" key="3">
    <source>
        <dbReference type="Proteomes" id="UP001601444"/>
    </source>
</evidence>
<dbReference type="CDD" id="cd06848">
    <property type="entry name" value="GCS_H"/>
    <property type="match status" value="1"/>
</dbReference>
<dbReference type="PANTHER" id="PTHR11715">
    <property type="entry name" value="GLYCINE CLEAVAGE SYSTEM H PROTEIN"/>
    <property type="match status" value="1"/>
</dbReference>
<dbReference type="InterPro" id="IPR011053">
    <property type="entry name" value="Single_hybrid_motif"/>
</dbReference>
<gene>
    <name evidence="2" type="ORF">ACFYTF_26985</name>
</gene>